<evidence type="ECO:0000256" key="7">
    <source>
        <dbReference type="ARBA" id="ARBA00022801"/>
    </source>
</evidence>
<evidence type="ECO:0000256" key="2">
    <source>
        <dbReference type="ARBA" id="ARBA00004141"/>
    </source>
</evidence>
<comment type="similarity">
    <text evidence="3">Belongs to the peptidase M50B family.</text>
</comment>
<dbReference type="Proteomes" id="UP001292084">
    <property type="component" value="Unassembled WGS sequence"/>
</dbReference>
<name>A0ABU5KMJ0_9BACL</name>
<dbReference type="EMBL" id="JAXQNN010000002">
    <property type="protein sequence ID" value="MDZ5712352.1"/>
    <property type="molecule type" value="Genomic_DNA"/>
</dbReference>
<comment type="caution">
    <text evidence="14">The sequence shown here is derived from an EMBL/GenBank/DDBJ whole genome shotgun (WGS) entry which is preliminary data.</text>
</comment>
<evidence type="ECO:0000256" key="10">
    <source>
        <dbReference type="ARBA" id="ARBA00023049"/>
    </source>
</evidence>
<evidence type="ECO:0000259" key="13">
    <source>
        <dbReference type="Pfam" id="PF02163"/>
    </source>
</evidence>
<keyword evidence="11 12" id="KW-0472">Membrane</keyword>
<comment type="subcellular location">
    <subcellularLocation>
        <location evidence="2">Membrane</location>
        <topology evidence="2">Multi-pass membrane protein</topology>
    </subcellularLocation>
</comment>
<organism evidence="14 15">
    <name type="scientific">Jeotgalibacillus haloalkalitolerans</name>
    <dbReference type="NCBI Taxonomy" id="3104292"/>
    <lineage>
        <taxon>Bacteria</taxon>
        <taxon>Bacillati</taxon>
        <taxon>Bacillota</taxon>
        <taxon>Bacilli</taxon>
        <taxon>Bacillales</taxon>
        <taxon>Caryophanaceae</taxon>
        <taxon>Jeotgalibacillus</taxon>
    </lineage>
</organism>
<keyword evidence="8" id="KW-0862">Zinc</keyword>
<keyword evidence="7" id="KW-0378">Hydrolase</keyword>
<evidence type="ECO:0000256" key="1">
    <source>
        <dbReference type="ARBA" id="ARBA00001947"/>
    </source>
</evidence>
<evidence type="ECO:0000256" key="5">
    <source>
        <dbReference type="ARBA" id="ARBA00022692"/>
    </source>
</evidence>
<evidence type="ECO:0000256" key="4">
    <source>
        <dbReference type="ARBA" id="ARBA00022670"/>
    </source>
</evidence>
<keyword evidence="10" id="KW-0482">Metalloprotease</keyword>
<feature type="domain" description="Peptidase M50" evidence="13">
    <location>
        <begin position="18"/>
        <end position="88"/>
    </location>
</feature>
<dbReference type="InterPro" id="IPR008915">
    <property type="entry name" value="Peptidase_M50"/>
</dbReference>
<dbReference type="PANTHER" id="PTHR39188:SF3">
    <property type="entry name" value="STAGE IV SPORULATION PROTEIN FB"/>
    <property type="match status" value="1"/>
</dbReference>
<evidence type="ECO:0000256" key="3">
    <source>
        <dbReference type="ARBA" id="ARBA00007931"/>
    </source>
</evidence>
<evidence type="ECO:0000256" key="12">
    <source>
        <dbReference type="SAM" id="Phobius"/>
    </source>
</evidence>
<keyword evidence="4" id="KW-0645">Protease</keyword>
<feature type="transmembrane region" description="Helical" evidence="12">
    <location>
        <begin position="68"/>
        <end position="87"/>
    </location>
</feature>
<sequence>MLWVMAMASFLSGQFLSFFVLFVLVLMHEAAHAMTAVFFRWEITKLTLLPFGGQLIVKKILNKPVSEELAVIISGPLLHLLIHLIILNFQPSFFFTDELYHLNLQLLLFNLLPVWPLDGGRICYCIANLFFPFKKSIHISIVCSLISLIVIIIHLLDGLQFQWMLLYLYTAVCTLQLYRNRHMLHKQFLLEKWGENATDLKHKVQVVEGLTNIQVLVNKMYKGKKQRFILLNNGKMIGNLSDVMIIKRYFSAS</sequence>
<comment type="cofactor">
    <cofactor evidence="1">
        <name>Zn(2+)</name>
        <dbReference type="ChEBI" id="CHEBI:29105"/>
    </cofactor>
</comment>
<feature type="transmembrane region" description="Helical" evidence="12">
    <location>
        <begin position="161"/>
        <end position="178"/>
    </location>
</feature>
<evidence type="ECO:0000313" key="14">
    <source>
        <dbReference type="EMBL" id="MDZ5712352.1"/>
    </source>
</evidence>
<feature type="transmembrane region" description="Helical" evidence="12">
    <location>
        <begin position="99"/>
        <end position="117"/>
    </location>
</feature>
<evidence type="ECO:0000256" key="8">
    <source>
        <dbReference type="ARBA" id="ARBA00022833"/>
    </source>
</evidence>
<accession>A0ABU5KMJ0</accession>
<feature type="transmembrane region" description="Helical" evidence="12">
    <location>
        <begin position="137"/>
        <end position="155"/>
    </location>
</feature>
<keyword evidence="15" id="KW-1185">Reference proteome</keyword>
<evidence type="ECO:0000256" key="9">
    <source>
        <dbReference type="ARBA" id="ARBA00022989"/>
    </source>
</evidence>
<keyword evidence="6" id="KW-0479">Metal-binding</keyword>
<protein>
    <recommendedName>
        <fullName evidence="13">Peptidase M50 domain-containing protein</fullName>
    </recommendedName>
</protein>
<reference evidence="14 15" key="1">
    <citation type="submission" date="2023-12" db="EMBL/GenBank/DDBJ databases">
        <title>Jeotgalibacillus haloalkaliphilus sp. nov., a novel salt-tolerant bacteria, isolated from the estuary of the Fenhe River into the Yellow River.</title>
        <authorList>
            <person name="Li Y."/>
        </authorList>
    </citation>
    <scope>NUCLEOTIDE SEQUENCE [LARGE SCALE GENOMIC DNA]</scope>
    <source>
        <strain evidence="14 15">HH7-29</strain>
    </source>
</reference>
<dbReference type="PANTHER" id="PTHR39188">
    <property type="entry name" value="MEMBRANE-ASSOCIATED ZINC METALLOPROTEASE M50B"/>
    <property type="match status" value="1"/>
</dbReference>
<dbReference type="Pfam" id="PF02163">
    <property type="entry name" value="Peptidase_M50"/>
    <property type="match status" value="1"/>
</dbReference>
<keyword evidence="9 12" id="KW-1133">Transmembrane helix</keyword>
<keyword evidence="5 12" id="KW-0812">Transmembrane</keyword>
<evidence type="ECO:0000256" key="6">
    <source>
        <dbReference type="ARBA" id="ARBA00022723"/>
    </source>
</evidence>
<proteinExistence type="inferred from homology"/>
<gene>
    <name evidence="14" type="ORF">UFB30_08920</name>
</gene>
<evidence type="ECO:0000313" key="15">
    <source>
        <dbReference type="Proteomes" id="UP001292084"/>
    </source>
</evidence>
<evidence type="ECO:0000256" key="11">
    <source>
        <dbReference type="ARBA" id="ARBA00023136"/>
    </source>
</evidence>